<evidence type="ECO:0000313" key="4">
    <source>
        <dbReference type="EMBL" id="SHK38042.1"/>
    </source>
</evidence>
<keyword evidence="2" id="KW-0288">FMN</keyword>
<dbReference type="PANTHER" id="PTHR43278">
    <property type="entry name" value="NAD(P)H-DEPENDENT FMN-CONTAINING OXIDOREDUCTASE YWQN-RELATED"/>
    <property type="match status" value="1"/>
</dbReference>
<dbReference type="GO" id="GO:0016491">
    <property type="term" value="F:oxidoreductase activity"/>
    <property type="evidence" value="ECO:0007669"/>
    <property type="project" value="InterPro"/>
</dbReference>
<evidence type="ECO:0000313" key="5">
    <source>
        <dbReference type="Proteomes" id="UP000183997"/>
    </source>
</evidence>
<protein>
    <submittedName>
        <fullName evidence="4">NADPH-dependent FMN reductase</fullName>
    </submittedName>
</protein>
<accession>A0A1M6RZQ4</accession>
<organism evidence="4 5">
    <name type="scientific">Desulforamulus aeronauticus DSM 10349</name>
    <dbReference type="NCBI Taxonomy" id="1121421"/>
    <lineage>
        <taxon>Bacteria</taxon>
        <taxon>Bacillati</taxon>
        <taxon>Bacillota</taxon>
        <taxon>Clostridia</taxon>
        <taxon>Eubacteriales</taxon>
        <taxon>Peptococcaceae</taxon>
        <taxon>Desulforamulus</taxon>
    </lineage>
</organism>
<feature type="domain" description="NADPH-dependent FMN reductase-like" evidence="3">
    <location>
        <begin position="1"/>
        <end position="109"/>
    </location>
</feature>
<dbReference type="PANTHER" id="PTHR43278:SF2">
    <property type="entry name" value="IRON-SULFUR FLAVOPROTEIN"/>
    <property type="match status" value="1"/>
</dbReference>
<dbReference type="AlphaFoldDB" id="A0A1M6RZQ4"/>
<evidence type="ECO:0000256" key="2">
    <source>
        <dbReference type="ARBA" id="ARBA00022643"/>
    </source>
</evidence>
<reference evidence="5" key="1">
    <citation type="submission" date="2016-11" db="EMBL/GenBank/DDBJ databases">
        <authorList>
            <person name="Varghese N."/>
            <person name="Submissions S."/>
        </authorList>
    </citation>
    <scope>NUCLEOTIDE SEQUENCE [LARGE SCALE GENOMIC DNA]</scope>
    <source>
        <strain evidence="5">DSM 10349</strain>
    </source>
</reference>
<dbReference type="OrthoDB" id="9805976at2"/>
<keyword evidence="5" id="KW-1185">Reference proteome</keyword>
<keyword evidence="1" id="KW-0285">Flavoprotein</keyword>
<evidence type="ECO:0000259" key="3">
    <source>
        <dbReference type="Pfam" id="PF03358"/>
    </source>
</evidence>
<dbReference type="Gene3D" id="3.40.50.360">
    <property type="match status" value="1"/>
</dbReference>
<gene>
    <name evidence="4" type="ORF">SAMN02745123_01648</name>
</gene>
<dbReference type="SUPFAM" id="SSF52218">
    <property type="entry name" value="Flavoproteins"/>
    <property type="match status" value="1"/>
</dbReference>
<sequence>MKIVVINGSPKGRKGNTNVIVSSLLKGAEEAGAQTTNIFLAEKNINHCTGCITCWFKPGQCVINDDMVEVIAQMGDANVIILATPVYCENMTGLLKMFIDRLTMVANPYSYSNATSQAVASQQEQVPQSPKLMMISTCGFPNKETFAVLAHWYKRFSQNMRTESLGEIYVTRGKYLCDPPQEIREAVAAYLRVVENAGREIATKLQIADQTRELLDTPFATE</sequence>
<evidence type="ECO:0000256" key="1">
    <source>
        <dbReference type="ARBA" id="ARBA00022630"/>
    </source>
</evidence>
<name>A0A1M6RZQ4_9FIRM</name>
<dbReference type="Proteomes" id="UP000183997">
    <property type="component" value="Unassembled WGS sequence"/>
</dbReference>
<dbReference type="InterPro" id="IPR029039">
    <property type="entry name" value="Flavoprotein-like_sf"/>
</dbReference>
<proteinExistence type="predicted"/>
<dbReference type="InterPro" id="IPR005025">
    <property type="entry name" value="FMN_Rdtase-like_dom"/>
</dbReference>
<dbReference type="Pfam" id="PF03358">
    <property type="entry name" value="FMN_red"/>
    <property type="match status" value="1"/>
</dbReference>
<dbReference type="STRING" id="1121421.SAMN02745123_01648"/>
<dbReference type="InterPro" id="IPR051796">
    <property type="entry name" value="ISF_SsuE-like"/>
</dbReference>
<dbReference type="RefSeq" id="WP_072912944.1">
    <property type="nucleotide sequence ID" value="NZ_FRAR01000012.1"/>
</dbReference>
<dbReference type="EMBL" id="FRAR01000012">
    <property type="protein sequence ID" value="SHK38042.1"/>
    <property type="molecule type" value="Genomic_DNA"/>
</dbReference>